<evidence type="ECO:0000313" key="1">
    <source>
        <dbReference type="EMBL" id="ETW16039.1"/>
    </source>
</evidence>
<sequence length="59" mass="7334">MNKYKSLIRLIFIKEKTRNIQKATTLKYIKNIFLLIKSYSYKYLPLFCFIYTIKRKYNN</sequence>
<reference evidence="1 2" key="2">
    <citation type="submission" date="2013-02" db="EMBL/GenBank/DDBJ databases">
        <title>The Genome Sequence of Plasmodium falciparum Vietnam Oak-Knoll (FVO).</title>
        <authorList>
            <consortium name="The Broad Institute Genome Sequencing Platform"/>
            <consortium name="The Broad Institute Genome Sequencing Center for Infectious Disease"/>
            <person name="Neafsey D."/>
            <person name="Cheeseman I."/>
            <person name="Volkman S."/>
            <person name="Adams J."/>
            <person name="Walker B."/>
            <person name="Young S.K."/>
            <person name="Zeng Q."/>
            <person name="Gargeya S."/>
            <person name="Fitzgerald M."/>
            <person name="Haas B."/>
            <person name="Abouelleil A."/>
            <person name="Alvarado L."/>
            <person name="Arachchi H.M."/>
            <person name="Berlin A.M."/>
            <person name="Chapman S.B."/>
            <person name="Dewar J."/>
            <person name="Goldberg J."/>
            <person name="Griggs A."/>
            <person name="Gujja S."/>
            <person name="Hansen M."/>
            <person name="Howarth C."/>
            <person name="Imamovic A."/>
            <person name="Larimer J."/>
            <person name="McCowan C."/>
            <person name="Murphy C."/>
            <person name="Neiman D."/>
            <person name="Pearson M."/>
            <person name="Priest M."/>
            <person name="Roberts A."/>
            <person name="Saif S."/>
            <person name="Shea T."/>
            <person name="Sisk P."/>
            <person name="Sykes S."/>
            <person name="Wortman J."/>
            <person name="Nusbaum C."/>
            <person name="Birren B."/>
        </authorList>
    </citation>
    <scope>NUCLEOTIDE SEQUENCE [LARGE SCALE GENOMIC DNA]</scope>
    <source>
        <strain evidence="2">Vietnam Oak-Knoll (FVO)</strain>
    </source>
</reference>
<proteinExistence type="predicted"/>
<evidence type="ECO:0000313" key="2">
    <source>
        <dbReference type="Proteomes" id="UP000030690"/>
    </source>
</evidence>
<name>A0A024V0L5_PLAFA</name>
<dbReference type="Proteomes" id="UP000030690">
    <property type="component" value="Unassembled WGS sequence"/>
</dbReference>
<organism evidence="1 2">
    <name type="scientific">Plasmodium falciparum Vietnam Oak-Knoll</name>
    <name type="common">FVO</name>
    <dbReference type="NCBI Taxonomy" id="1036723"/>
    <lineage>
        <taxon>Eukaryota</taxon>
        <taxon>Sar</taxon>
        <taxon>Alveolata</taxon>
        <taxon>Apicomplexa</taxon>
        <taxon>Aconoidasida</taxon>
        <taxon>Haemosporida</taxon>
        <taxon>Plasmodiidae</taxon>
        <taxon>Plasmodium</taxon>
        <taxon>Plasmodium (Laverania)</taxon>
    </lineage>
</organism>
<protein>
    <submittedName>
        <fullName evidence="1">Uncharacterized protein</fullName>
    </submittedName>
</protein>
<accession>A0A024V0L5</accession>
<reference evidence="1 2" key="1">
    <citation type="submission" date="2013-02" db="EMBL/GenBank/DDBJ databases">
        <title>The Genome Annotation of Plasmodium falciparum Vietnam Oak-Knoll (FVO).</title>
        <authorList>
            <consortium name="The Broad Institute Genome Sequencing Platform"/>
            <consortium name="The Broad Institute Genome Sequencing Center for Infectious Disease"/>
            <person name="Neafsey D."/>
            <person name="Hoffman S."/>
            <person name="Volkman S."/>
            <person name="Rosenthal P."/>
            <person name="Walker B."/>
            <person name="Young S.K."/>
            <person name="Zeng Q."/>
            <person name="Gargeya S."/>
            <person name="Fitzgerald M."/>
            <person name="Haas B."/>
            <person name="Abouelleil A."/>
            <person name="Allen A.W."/>
            <person name="Alvarado L."/>
            <person name="Arachchi H.M."/>
            <person name="Berlin A.M."/>
            <person name="Chapman S.B."/>
            <person name="Gainer-Dewar J."/>
            <person name="Goldberg J."/>
            <person name="Griggs A."/>
            <person name="Gujja S."/>
            <person name="Hansen M."/>
            <person name="Howarth C."/>
            <person name="Imamovic A."/>
            <person name="Ireland A."/>
            <person name="Larimer J."/>
            <person name="McCowan C."/>
            <person name="Murphy C."/>
            <person name="Pearson M."/>
            <person name="Poon T.W."/>
            <person name="Priest M."/>
            <person name="Roberts A."/>
            <person name="Saif S."/>
            <person name="Shea T."/>
            <person name="Sisk P."/>
            <person name="Sykes S."/>
            <person name="Wortman J."/>
            <person name="Nusbaum C."/>
            <person name="Birren B."/>
        </authorList>
    </citation>
    <scope>NUCLEOTIDE SEQUENCE [LARGE SCALE GENOMIC DNA]</scope>
    <source>
        <strain evidence="2">Vietnam Oak-Knoll (FVO)</strain>
    </source>
</reference>
<dbReference type="AlphaFoldDB" id="A0A024V0L5"/>
<gene>
    <name evidence="1" type="ORF">PFFVO_05141</name>
</gene>
<dbReference type="EMBL" id="KI925150">
    <property type="protein sequence ID" value="ETW16039.1"/>
    <property type="molecule type" value="Genomic_DNA"/>
</dbReference>